<reference evidence="8 10" key="2">
    <citation type="submission" date="2023-09" db="EMBL/GenBank/DDBJ databases">
        <title>Complete-Gapless Cercospora beticola genome.</title>
        <authorList>
            <person name="Wyatt N.A."/>
            <person name="Spanner R.E."/>
            <person name="Bolton M.D."/>
        </authorList>
    </citation>
    <scope>NUCLEOTIDE SEQUENCE [LARGE SCALE GENOMIC DNA]</scope>
    <source>
        <strain evidence="8">Cb09-40</strain>
    </source>
</reference>
<feature type="transmembrane region" description="Helical" evidence="6">
    <location>
        <begin position="403"/>
        <end position="426"/>
    </location>
</feature>
<dbReference type="EMBL" id="CP134189">
    <property type="protein sequence ID" value="WPB04938.1"/>
    <property type="molecule type" value="Genomic_DNA"/>
</dbReference>
<dbReference type="PANTHER" id="PTHR11040:SF210">
    <property type="entry name" value="ZINC-REGULATED TRANSPORTER 3"/>
    <property type="match status" value="1"/>
</dbReference>
<dbReference type="EMBL" id="LKMD01000104">
    <property type="protein sequence ID" value="PIA94723.1"/>
    <property type="molecule type" value="Genomic_DNA"/>
</dbReference>
<feature type="compositionally biased region" description="Low complexity" evidence="5">
    <location>
        <begin position="180"/>
        <end position="192"/>
    </location>
</feature>
<feature type="compositionally biased region" description="Basic residues" evidence="5">
    <location>
        <begin position="159"/>
        <end position="169"/>
    </location>
</feature>
<gene>
    <name evidence="7" type="ORF">CB0940_08364</name>
    <name evidence="8" type="ORF">RHO25_009586</name>
</gene>
<feature type="transmembrane region" description="Helical" evidence="6">
    <location>
        <begin position="469"/>
        <end position="489"/>
    </location>
</feature>
<comment type="subcellular location">
    <subcellularLocation>
        <location evidence="1">Membrane</location>
        <topology evidence="1">Multi-pass membrane protein</topology>
    </subcellularLocation>
</comment>
<evidence type="ECO:0000313" key="9">
    <source>
        <dbReference type="Proteomes" id="UP000230605"/>
    </source>
</evidence>
<feature type="transmembrane region" description="Helical" evidence="6">
    <location>
        <begin position="49"/>
        <end position="68"/>
    </location>
</feature>
<feature type="region of interest" description="Disordered" evidence="5">
    <location>
        <begin position="124"/>
        <end position="215"/>
    </location>
</feature>
<keyword evidence="10" id="KW-1185">Reference proteome</keyword>
<evidence type="ECO:0000313" key="8">
    <source>
        <dbReference type="EMBL" id="WPB04938.1"/>
    </source>
</evidence>
<evidence type="ECO:0000313" key="7">
    <source>
        <dbReference type="EMBL" id="PIA94723.1"/>
    </source>
</evidence>
<dbReference type="InterPro" id="IPR003689">
    <property type="entry name" value="ZIP"/>
</dbReference>
<evidence type="ECO:0000256" key="2">
    <source>
        <dbReference type="ARBA" id="ARBA00022692"/>
    </source>
</evidence>
<evidence type="ECO:0000313" key="10">
    <source>
        <dbReference type="Proteomes" id="UP001302367"/>
    </source>
</evidence>
<feature type="transmembrane region" description="Helical" evidence="6">
    <location>
        <begin position="501"/>
        <end position="519"/>
    </location>
</feature>
<proteinExistence type="predicted"/>
<protein>
    <submittedName>
        <fullName evidence="7">Zinc-regulated transporter 3</fullName>
    </submittedName>
</protein>
<dbReference type="Proteomes" id="UP000230605">
    <property type="component" value="Chromosome 6"/>
</dbReference>
<dbReference type="PANTHER" id="PTHR11040">
    <property type="entry name" value="ZINC/IRON TRANSPORTER"/>
    <property type="match status" value="1"/>
</dbReference>
<keyword evidence="3 6" id="KW-1133">Transmembrane helix</keyword>
<feature type="compositionally biased region" description="Basic and acidic residues" evidence="5">
    <location>
        <begin position="306"/>
        <end position="321"/>
    </location>
</feature>
<dbReference type="GO" id="GO:0005385">
    <property type="term" value="F:zinc ion transmembrane transporter activity"/>
    <property type="evidence" value="ECO:0007669"/>
    <property type="project" value="TreeGrafter"/>
</dbReference>
<feature type="compositionally biased region" description="Polar residues" evidence="5">
    <location>
        <begin position="322"/>
        <end position="331"/>
    </location>
</feature>
<dbReference type="AlphaFoldDB" id="A0A2G5HR20"/>
<dbReference type="GO" id="GO:0016020">
    <property type="term" value="C:membrane"/>
    <property type="evidence" value="ECO:0007669"/>
    <property type="project" value="UniProtKB-SubCell"/>
</dbReference>
<feature type="transmembrane region" description="Helical" evidence="6">
    <location>
        <begin position="433"/>
        <end position="457"/>
    </location>
</feature>
<evidence type="ECO:0000256" key="1">
    <source>
        <dbReference type="ARBA" id="ARBA00004141"/>
    </source>
</evidence>
<keyword evidence="4 6" id="KW-0472">Membrane</keyword>
<feature type="compositionally biased region" description="Basic and acidic residues" evidence="5">
    <location>
        <begin position="131"/>
        <end position="155"/>
    </location>
</feature>
<name>A0A2G5HR20_CERBT</name>
<reference evidence="7 9" key="1">
    <citation type="submission" date="2015-10" db="EMBL/GenBank/DDBJ databases">
        <title>The cercosporin biosynthetic gene cluster was horizontally transferred to several fungal lineages and shown to be expanded in Cercospora beticola based on microsynteny with recipient genomes.</title>
        <authorList>
            <person name="De Jonge R."/>
            <person name="Ebert M.K."/>
            <person name="Suttle J.C."/>
            <person name="Jurick Ii W.M."/>
            <person name="Secor G.A."/>
            <person name="Thomma B.P."/>
            <person name="Van De Peer Y."/>
            <person name="Bolton M.D."/>
        </authorList>
    </citation>
    <scope>NUCLEOTIDE SEQUENCE [LARGE SCALE GENOMIC DNA]</scope>
    <source>
        <strain evidence="7 9">09-40</strain>
    </source>
</reference>
<evidence type="ECO:0000256" key="6">
    <source>
        <dbReference type="SAM" id="Phobius"/>
    </source>
</evidence>
<evidence type="ECO:0000256" key="4">
    <source>
        <dbReference type="ARBA" id="ARBA00023136"/>
    </source>
</evidence>
<dbReference type="Pfam" id="PF02535">
    <property type="entry name" value="Zip"/>
    <property type="match status" value="2"/>
</dbReference>
<organism evidence="7 9">
    <name type="scientific">Cercospora beticola</name>
    <name type="common">Sugarbeet leaf spot fungus</name>
    <dbReference type="NCBI Taxonomy" id="122368"/>
    <lineage>
        <taxon>Eukaryota</taxon>
        <taxon>Fungi</taxon>
        <taxon>Dikarya</taxon>
        <taxon>Ascomycota</taxon>
        <taxon>Pezizomycotina</taxon>
        <taxon>Dothideomycetes</taxon>
        <taxon>Dothideomycetidae</taxon>
        <taxon>Mycosphaerellales</taxon>
        <taxon>Mycosphaerellaceae</taxon>
        <taxon>Cercospora</taxon>
    </lineage>
</organism>
<feature type="transmembrane region" description="Helical" evidence="6">
    <location>
        <begin position="88"/>
        <end position="106"/>
    </location>
</feature>
<feature type="transmembrane region" description="Helical" evidence="6">
    <location>
        <begin position="12"/>
        <end position="33"/>
    </location>
</feature>
<sequence length="521" mass="56014">MPLSNDDRGWIMSGLSGVACIFGASFICIDILVRQFPGKKGWRIQDSDAFLSTSLSLSFGVMLFSALYNMLPSAKSSLMKGGFTPKEASWVLIACFAGGVIGIQVISRLMHHCVPHNVVDCEHEHEDEEAQKEGGGDHSHHEHGNGHQHEQHGDSLNRSSRKKSHRHSSRSLQMQETHKSSSYFSSHQSSLSQATTAESEHLMKPSISADDAERRPTLQARITSSVSKLTSGKDAECECDGPCFGYSDPCQANCFKTVAAAGGLKLPKVRGGAHRPAVVKSATATESTPLLQGIAEEPLQRPQTRARAEGAADCEHDHHNSDGPSDNSSTTVAVEDDHLHKIHSHDNSTTDEQQPEHHHHHVPTNAFMNIGLQTSIAIALHKLPEGFITYATNHANPNLGVSVFLALFMHNITEGFAMALPLYLAINNRFKAMVISFVLGGLSQPLGAGVAAVWFKLAGKSNWAPSESGYGAMFAITAGIMTSVGLQLFAESLDLTHSKHLCFIGAFAGMCILGASSALTA</sequence>
<keyword evidence="2 6" id="KW-0812">Transmembrane</keyword>
<accession>A0A2G5HR20</accession>
<evidence type="ECO:0000256" key="3">
    <source>
        <dbReference type="ARBA" id="ARBA00022989"/>
    </source>
</evidence>
<evidence type="ECO:0000256" key="5">
    <source>
        <dbReference type="SAM" id="MobiDB-lite"/>
    </source>
</evidence>
<dbReference type="Proteomes" id="UP001302367">
    <property type="component" value="Chromosome 6"/>
</dbReference>
<dbReference type="OrthoDB" id="262547at2759"/>
<feature type="region of interest" description="Disordered" evidence="5">
    <location>
        <begin position="277"/>
        <end position="331"/>
    </location>
</feature>